<evidence type="ECO:0000259" key="8">
    <source>
        <dbReference type="Pfam" id="PF04055"/>
    </source>
</evidence>
<dbReference type="Gene3D" id="3.20.20.70">
    <property type="entry name" value="Aldolase class I"/>
    <property type="match status" value="1"/>
</dbReference>
<reference evidence="9" key="1">
    <citation type="submission" date="2020-03" db="EMBL/GenBank/DDBJ databases">
        <title>The deep terrestrial virosphere.</title>
        <authorList>
            <person name="Holmfeldt K."/>
            <person name="Nilsson E."/>
            <person name="Simone D."/>
            <person name="Lopez-Fernandez M."/>
            <person name="Wu X."/>
            <person name="de Brujin I."/>
            <person name="Lundin D."/>
            <person name="Andersson A."/>
            <person name="Bertilsson S."/>
            <person name="Dopson M."/>
        </authorList>
    </citation>
    <scope>NUCLEOTIDE SEQUENCE</scope>
    <source>
        <strain evidence="9">MM415B01152</strain>
    </source>
</reference>
<proteinExistence type="predicted"/>
<dbReference type="InterPro" id="IPR013785">
    <property type="entry name" value="Aldolase_TIM"/>
</dbReference>
<evidence type="ECO:0000256" key="1">
    <source>
        <dbReference type="ARBA" id="ARBA00001966"/>
    </source>
</evidence>
<evidence type="ECO:0000256" key="2">
    <source>
        <dbReference type="ARBA" id="ARBA00022485"/>
    </source>
</evidence>
<keyword evidence="5" id="KW-0560">Oxidoreductase</keyword>
<dbReference type="SFLD" id="SFLDG01067">
    <property type="entry name" value="SPASM/twitch_domain_containing"/>
    <property type="match status" value="1"/>
</dbReference>
<accession>A0A6M3ISN3</accession>
<dbReference type="GO" id="GO:0016491">
    <property type="term" value="F:oxidoreductase activity"/>
    <property type="evidence" value="ECO:0007669"/>
    <property type="project" value="UniProtKB-KW"/>
</dbReference>
<sequence>MNTEFFWDRMSERRDETVHALRDGKTPHIIRFAMHLTSLCNLRCTYCREGHRGGIMDREFFRMIAYRAGKEGILHITGGEPMIVPWLQDEIEALQGITRFALNTNLTIRPRDTVLAGLFRVKSSLDAYNADRWNALTGRKVFTDVCNNIKYVSKHVKYTSVSYTATHQNAHRVEKFIDFCQREFPDLYSVSISFFKGQSEMALQPADIESIFKACEQLDPVSKQVFLETHSLEGNYFPDNLEIPCYLSMTERLYDWRGIEFYCSHMFRDKVEPPGKPGKEQCCVTGCNSRFNRFNKEIYKLLQEEASHRESSTTIQ</sequence>
<comment type="cofactor">
    <cofactor evidence="1">
        <name>[4Fe-4S] cluster</name>
        <dbReference type="ChEBI" id="CHEBI:49883"/>
    </cofactor>
</comment>
<keyword evidence="6" id="KW-0408">Iron</keyword>
<protein>
    <submittedName>
        <fullName evidence="9">Putative radical SAM superfamily protein</fullName>
    </submittedName>
</protein>
<dbReference type="GO" id="GO:0046872">
    <property type="term" value="F:metal ion binding"/>
    <property type="evidence" value="ECO:0007669"/>
    <property type="project" value="UniProtKB-KW"/>
</dbReference>
<evidence type="ECO:0000256" key="3">
    <source>
        <dbReference type="ARBA" id="ARBA00022691"/>
    </source>
</evidence>
<dbReference type="CDD" id="cd01335">
    <property type="entry name" value="Radical_SAM"/>
    <property type="match status" value="1"/>
</dbReference>
<organism evidence="9">
    <name type="scientific">viral metagenome</name>
    <dbReference type="NCBI Taxonomy" id="1070528"/>
    <lineage>
        <taxon>unclassified sequences</taxon>
        <taxon>metagenomes</taxon>
        <taxon>organismal metagenomes</taxon>
    </lineage>
</organism>
<keyword evidence="4" id="KW-0479">Metal-binding</keyword>
<evidence type="ECO:0000256" key="6">
    <source>
        <dbReference type="ARBA" id="ARBA00023004"/>
    </source>
</evidence>
<dbReference type="SFLD" id="SFLDS00029">
    <property type="entry name" value="Radical_SAM"/>
    <property type="match status" value="1"/>
</dbReference>
<evidence type="ECO:0000256" key="7">
    <source>
        <dbReference type="ARBA" id="ARBA00023014"/>
    </source>
</evidence>
<dbReference type="SUPFAM" id="SSF102114">
    <property type="entry name" value="Radical SAM enzymes"/>
    <property type="match status" value="1"/>
</dbReference>
<dbReference type="AlphaFoldDB" id="A0A6M3ISN3"/>
<dbReference type="Pfam" id="PF04055">
    <property type="entry name" value="Radical_SAM"/>
    <property type="match status" value="1"/>
</dbReference>
<keyword evidence="3" id="KW-0949">S-adenosyl-L-methionine</keyword>
<evidence type="ECO:0000256" key="4">
    <source>
        <dbReference type="ARBA" id="ARBA00022723"/>
    </source>
</evidence>
<dbReference type="PANTHER" id="PTHR11228">
    <property type="entry name" value="RADICAL SAM DOMAIN PROTEIN"/>
    <property type="match status" value="1"/>
</dbReference>
<dbReference type="PANTHER" id="PTHR11228:SF7">
    <property type="entry name" value="PQQA PEPTIDE CYCLASE"/>
    <property type="match status" value="1"/>
</dbReference>
<dbReference type="InterPro" id="IPR050377">
    <property type="entry name" value="Radical_SAM_PqqE_MftC-like"/>
</dbReference>
<dbReference type="InterPro" id="IPR058240">
    <property type="entry name" value="rSAM_sf"/>
</dbReference>
<keyword evidence="2" id="KW-0004">4Fe-4S</keyword>
<dbReference type="InterPro" id="IPR007197">
    <property type="entry name" value="rSAM"/>
</dbReference>
<gene>
    <name evidence="9" type="ORF">MM415B01152_0031</name>
</gene>
<keyword evidence="7" id="KW-0411">Iron-sulfur</keyword>
<dbReference type="InterPro" id="IPR000385">
    <property type="entry name" value="MoaA_NifB_PqqE_Fe-S-bd_CS"/>
</dbReference>
<evidence type="ECO:0000313" key="9">
    <source>
        <dbReference type="EMBL" id="QJA60251.1"/>
    </source>
</evidence>
<dbReference type="EMBL" id="MT141401">
    <property type="protein sequence ID" value="QJA60251.1"/>
    <property type="molecule type" value="Genomic_DNA"/>
</dbReference>
<dbReference type="PROSITE" id="PS01305">
    <property type="entry name" value="MOAA_NIFB_PQQE"/>
    <property type="match status" value="1"/>
</dbReference>
<name>A0A6M3ISN3_9ZZZZ</name>
<evidence type="ECO:0000256" key="5">
    <source>
        <dbReference type="ARBA" id="ARBA00023002"/>
    </source>
</evidence>
<feature type="domain" description="Radical SAM core" evidence="8">
    <location>
        <begin position="36"/>
        <end position="180"/>
    </location>
</feature>
<dbReference type="GO" id="GO:0051539">
    <property type="term" value="F:4 iron, 4 sulfur cluster binding"/>
    <property type="evidence" value="ECO:0007669"/>
    <property type="project" value="UniProtKB-KW"/>
</dbReference>